<name>A0A7Y9T1Y1_9BACT</name>
<accession>A0A7Y9T1Y1</accession>
<proteinExistence type="predicted"/>
<organism evidence="1 2">
    <name type="scientific">Tunturiibacter lichenicola</name>
    <dbReference type="NCBI Taxonomy" id="2051959"/>
    <lineage>
        <taxon>Bacteria</taxon>
        <taxon>Pseudomonadati</taxon>
        <taxon>Acidobacteriota</taxon>
        <taxon>Terriglobia</taxon>
        <taxon>Terriglobales</taxon>
        <taxon>Acidobacteriaceae</taxon>
        <taxon>Tunturiibacter</taxon>
    </lineage>
</organism>
<protein>
    <submittedName>
        <fullName evidence="1">Uncharacterized protein</fullName>
    </submittedName>
</protein>
<gene>
    <name evidence="1" type="ORF">HDF12_000912</name>
</gene>
<reference evidence="1 2" key="1">
    <citation type="submission" date="2020-07" db="EMBL/GenBank/DDBJ databases">
        <title>Genomic Encyclopedia of Type Strains, Phase IV (KMG-V): Genome sequencing to study the core and pangenomes of soil and plant-associated prokaryotes.</title>
        <authorList>
            <person name="Whitman W."/>
        </authorList>
    </citation>
    <scope>NUCLEOTIDE SEQUENCE [LARGE SCALE GENOMIC DNA]</scope>
    <source>
        <strain evidence="1 2">M8UP30</strain>
    </source>
</reference>
<comment type="caution">
    <text evidence="1">The sequence shown here is derived from an EMBL/GenBank/DDBJ whole genome shotgun (WGS) entry which is preliminary data.</text>
</comment>
<dbReference type="AlphaFoldDB" id="A0A7Y9T1Y1"/>
<sequence>MSIRLSAMPGCGHYSLRLGEEDKVLKDAAADLP</sequence>
<dbReference type="Proteomes" id="UP000534186">
    <property type="component" value="Unassembled WGS sequence"/>
</dbReference>
<evidence type="ECO:0000313" key="1">
    <source>
        <dbReference type="EMBL" id="NYF50547.1"/>
    </source>
</evidence>
<evidence type="ECO:0000313" key="2">
    <source>
        <dbReference type="Proteomes" id="UP000534186"/>
    </source>
</evidence>
<dbReference type="EMBL" id="JACCCV010000001">
    <property type="protein sequence ID" value="NYF50547.1"/>
    <property type="molecule type" value="Genomic_DNA"/>
</dbReference>